<sequence>MLIDVTGLEYHERLLFLLLCAGIVAAGTWYGFRQLRRYRLIADTPTARVRSAHQGYVELVGQALPGPEGPVRSPLTGNECLWYHYRVEREKGSGKNRRWVTEKEGTSSQWFQLDDGSGICQIDPEGARIRAESRRRWYGSTPMPGARPARSGSLLNISLSFGRRYRYLEELILEYETLYALGRFQSVGGGRDQLDRDSTAGELIRRWKTRYDDLLARFDSDGNGQLDTDEWQRVQTEAQRQARQQQRQLHALPTMHILNCPDESDQPYLLSTHDEEKLSRHYRWYAHGCFLAVLAASWMAGELLLTL</sequence>
<evidence type="ECO:0000256" key="11">
    <source>
        <dbReference type="ARBA" id="ARBA00023136"/>
    </source>
</evidence>
<dbReference type="PROSITE" id="PS50222">
    <property type="entry name" value="EF_HAND_2"/>
    <property type="match status" value="1"/>
</dbReference>
<dbReference type="Proteomes" id="UP001596422">
    <property type="component" value="Unassembled WGS sequence"/>
</dbReference>
<comment type="catalytic activity">
    <reaction evidence="1">
        <text>S-ubiquitinyl-[E2 ubiquitin-conjugating enzyme]-L-cysteine + [acceptor protein]-L-lysine = [E2 ubiquitin-conjugating enzyme]-L-cysteine + N(6)-ubiquitinyl-[acceptor protein]-L-lysine.</text>
        <dbReference type="EC" id="2.3.2.27"/>
    </reaction>
</comment>
<feature type="transmembrane region" description="Helical" evidence="12">
    <location>
        <begin position="284"/>
        <end position="301"/>
    </location>
</feature>
<evidence type="ECO:0000256" key="4">
    <source>
        <dbReference type="ARBA" id="ARBA00022679"/>
    </source>
</evidence>
<evidence type="ECO:0000259" key="13">
    <source>
        <dbReference type="PROSITE" id="PS50222"/>
    </source>
</evidence>
<accession>A0ABW2A2Y9</accession>
<evidence type="ECO:0000256" key="3">
    <source>
        <dbReference type="ARBA" id="ARBA00012483"/>
    </source>
</evidence>
<evidence type="ECO:0000256" key="6">
    <source>
        <dbReference type="ARBA" id="ARBA00022723"/>
    </source>
</evidence>
<keyword evidence="8" id="KW-0833">Ubl conjugation pathway</keyword>
<evidence type="ECO:0000256" key="7">
    <source>
        <dbReference type="ARBA" id="ARBA00022771"/>
    </source>
</evidence>
<keyword evidence="11 12" id="KW-0472">Membrane</keyword>
<dbReference type="EMBL" id="JBHSWE010000001">
    <property type="protein sequence ID" value="MFC6671783.1"/>
    <property type="molecule type" value="Genomic_DNA"/>
</dbReference>
<keyword evidence="15" id="KW-1185">Reference proteome</keyword>
<protein>
    <recommendedName>
        <fullName evidence="3">RING-type E3 ubiquitin transferase</fullName>
        <ecNumber evidence="3">2.3.2.27</ecNumber>
    </recommendedName>
</protein>
<dbReference type="InterPro" id="IPR022170">
    <property type="entry name" value="MUL1-like"/>
</dbReference>
<comment type="caution">
    <text evidence="14">The sequence shown here is derived from an EMBL/GenBank/DDBJ whole genome shotgun (WGS) entry which is preliminary data.</text>
</comment>
<reference evidence="15" key="1">
    <citation type="journal article" date="2019" name="Int. J. Syst. Evol. Microbiol.">
        <title>The Global Catalogue of Microorganisms (GCM) 10K type strain sequencing project: providing services to taxonomists for standard genome sequencing and annotation.</title>
        <authorList>
            <consortium name="The Broad Institute Genomics Platform"/>
            <consortium name="The Broad Institute Genome Sequencing Center for Infectious Disease"/>
            <person name="Wu L."/>
            <person name="Ma J."/>
        </authorList>
    </citation>
    <scope>NUCLEOTIDE SEQUENCE [LARGE SCALE GENOMIC DNA]</scope>
    <source>
        <strain evidence="15">NBRC 111756</strain>
    </source>
</reference>
<name>A0ABW2A2Y9_9GAMM</name>
<dbReference type="RefSeq" id="WP_379910275.1">
    <property type="nucleotide sequence ID" value="NZ_JBHSWE010000001.1"/>
</dbReference>
<evidence type="ECO:0000256" key="2">
    <source>
        <dbReference type="ARBA" id="ARBA00004141"/>
    </source>
</evidence>
<keyword evidence="7" id="KW-0863">Zinc-finger</keyword>
<evidence type="ECO:0000256" key="8">
    <source>
        <dbReference type="ARBA" id="ARBA00022786"/>
    </source>
</evidence>
<evidence type="ECO:0000313" key="14">
    <source>
        <dbReference type="EMBL" id="MFC6671783.1"/>
    </source>
</evidence>
<evidence type="ECO:0000256" key="10">
    <source>
        <dbReference type="ARBA" id="ARBA00022989"/>
    </source>
</evidence>
<dbReference type="InterPro" id="IPR018247">
    <property type="entry name" value="EF_Hand_1_Ca_BS"/>
</dbReference>
<dbReference type="PROSITE" id="PS00018">
    <property type="entry name" value="EF_HAND_1"/>
    <property type="match status" value="1"/>
</dbReference>
<evidence type="ECO:0000313" key="15">
    <source>
        <dbReference type="Proteomes" id="UP001596422"/>
    </source>
</evidence>
<proteinExistence type="predicted"/>
<dbReference type="EC" id="2.3.2.27" evidence="3"/>
<keyword evidence="10 12" id="KW-1133">Transmembrane helix</keyword>
<keyword evidence="6" id="KW-0479">Metal-binding</keyword>
<organism evidence="14 15">
    <name type="scientific">Marinobacterium aestuariivivens</name>
    <dbReference type="NCBI Taxonomy" id="1698799"/>
    <lineage>
        <taxon>Bacteria</taxon>
        <taxon>Pseudomonadati</taxon>
        <taxon>Pseudomonadota</taxon>
        <taxon>Gammaproteobacteria</taxon>
        <taxon>Oceanospirillales</taxon>
        <taxon>Oceanospirillaceae</taxon>
        <taxon>Marinobacterium</taxon>
    </lineage>
</organism>
<keyword evidence="5 12" id="KW-0812">Transmembrane</keyword>
<keyword evidence="4" id="KW-0808">Transferase</keyword>
<keyword evidence="9" id="KW-0862">Zinc</keyword>
<evidence type="ECO:0000256" key="5">
    <source>
        <dbReference type="ARBA" id="ARBA00022692"/>
    </source>
</evidence>
<feature type="transmembrane region" description="Helical" evidence="12">
    <location>
        <begin position="14"/>
        <end position="32"/>
    </location>
</feature>
<feature type="domain" description="EF-hand" evidence="13">
    <location>
        <begin position="206"/>
        <end position="241"/>
    </location>
</feature>
<gene>
    <name evidence="14" type="ORF">ACFQDL_18225</name>
</gene>
<evidence type="ECO:0000256" key="1">
    <source>
        <dbReference type="ARBA" id="ARBA00000900"/>
    </source>
</evidence>
<comment type="subcellular location">
    <subcellularLocation>
        <location evidence="2">Membrane</location>
        <topology evidence="2">Multi-pass membrane protein</topology>
    </subcellularLocation>
</comment>
<evidence type="ECO:0000256" key="12">
    <source>
        <dbReference type="SAM" id="Phobius"/>
    </source>
</evidence>
<dbReference type="InterPro" id="IPR002048">
    <property type="entry name" value="EF_hand_dom"/>
</dbReference>
<evidence type="ECO:0000256" key="9">
    <source>
        <dbReference type="ARBA" id="ARBA00022833"/>
    </source>
</evidence>
<dbReference type="Pfam" id="PF12483">
    <property type="entry name" value="GIDE"/>
    <property type="match status" value="1"/>
</dbReference>